<dbReference type="PANTHER" id="PTHR21139:SF2">
    <property type="entry name" value="TRIOSEPHOSPHATE ISOMERASE"/>
    <property type="match status" value="1"/>
</dbReference>
<comment type="pathway">
    <text evidence="5">Carbohydrate biosynthesis; gluconeogenesis.</text>
</comment>
<comment type="pathway">
    <text evidence="5">Carbohydrate degradation; glycolysis; D-glyceraldehyde 3-phosphate from glycerone phosphate: step 1/1.</text>
</comment>
<dbReference type="InterPro" id="IPR013785">
    <property type="entry name" value="Aldolase_TIM"/>
</dbReference>
<evidence type="ECO:0000256" key="4">
    <source>
        <dbReference type="ARBA" id="ARBA00023235"/>
    </source>
</evidence>
<sequence>MFVTAAAATFKTSFTSRWRMRSPQPMAGLHMSAASPSASMKRKFFVGGNWKCNGSMHSIKELCEALNAGERLESSAVEVMVAPPALYASYARSLLRDDFAVGLQNCWIGKPGAFTGEIAADMIRDAGFPYVILGHSERRHIPELRENDQTVARKTRYAIEQGLAVVLCIGELLEERQAGKTREVNERQLNAVKEVLSDEDWRRVVIAYEPVWAIGTGQVATVEQAEQAHAEIRSWLEKQVGSTAAAETRILYGGSVTADNCDELAKQPDVDGFLVGGASLKPAFLDIVRSHKTKAAAMV</sequence>
<dbReference type="InterPro" id="IPR022896">
    <property type="entry name" value="TrioseP_Isoase_bac/euk"/>
</dbReference>
<dbReference type="GO" id="GO:0004807">
    <property type="term" value="F:triose-phosphate isomerase activity"/>
    <property type="evidence" value="ECO:0007669"/>
    <property type="project" value="UniProtKB-EC"/>
</dbReference>
<keyword evidence="5" id="KW-0324">Glycolysis</keyword>
<dbReference type="AlphaFoldDB" id="A0AAV9IWA3"/>
<evidence type="ECO:0000313" key="6">
    <source>
        <dbReference type="EMBL" id="KAK4536336.1"/>
    </source>
</evidence>
<dbReference type="HAMAP" id="MF_00147_B">
    <property type="entry name" value="TIM_B"/>
    <property type="match status" value="1"/>
</dbReference>
<evidence type="ECO:0000256" key="3">
    <source>
        <dbReference type="ARBA" id="ARBA00011738"/>
    </source>
</evidence>
<keyword evidence="7" id="KW-1185">Reference proteome</keyword>
<dbReference type="GO" id="GO:0005829">
    <property type="term" value="C:cytosol"/>
    <property type="evidence" value="ECO:0007669"/>
    <property type="project" value="TreeGrafter"/>
</dbReference>
<dbReference type="FunFam" id="3.20.20.70:FF:000025">
    <property type="entry name" value="Triosephosphate isomerase"/>
    <property type="match status" value="1"/>
</dbReference>
<dbReference type="GO" id="GO:0006094">
    <property type="term" value="P:gluconeogenesis"/>
    <property type="evidence" value="ECO:0007669"/>
    <property type="project" value="UniProtKB-KW"/>
</dbReference>
<dbReference type="Gene3D" id="3.20.20.70">
    <property type="entry name" value="Aldolase class I"/>
    <property type="match status" value="1"/>
</dbReference>
<evidence type="ECO:0000256" key="1">
    <source>
        <dbReference type="ARBA" id="ARBA00004229"/>
    </source>
</evidence>
<protein>
    <recommendedName>
        <fullName evidence="5">Triosephosphate isomerase</fullName>
        <ecNumber evidence="5">5.3.1.1</ecNumber>
    </recommendedName>
</protein>
<evidence type="ECO:0000313" key="7">
    <source>
        <dbReference type="Proteomes" id="UP001301350"/>
    </source>
</evidence>
<dbReference type="GO" id="GO:0019563">
    <property type="term" value="P:glycerol catabolic process"/>
    <property type="evidence" value="ECO:0007669"/>
    <property type="project" value="TreeGrafter"/>
</dbReference>
<dbReference type="PROSITE" id="PS51440">
    <property type="entry name" value="TIM_2"/>
    <property type="match status" value="1"/>
</dbReference>
<dbReference type="CDD" id="cd00311">
    <property type="entry name" value="TIM"/>
    <property type="match status" value="1"/>
</dbReference>
<comment type="catalytic activity">
    <reaction evidence="5">
        <text>D-glyceraldehyde 3-phosphate = dihydroxyacetone phosphate</text>
        <dbReference type="Rhea" id="RHEA:18585"/>
        <dbReference type="ChEBI" id="CHEBI:57642"/>
        <dbReference type="ChEBI" id="CHEBI:59776"/>
        <dbReference type="EC" id="5.3.1.1"/>
    </reaction>
</comment>
<accession>A0AAV9IWA3</accession>
<dbReference type="GO" id="GO:0006096">
    <property type="term" value="P:glycolytic process"/>
    <property type="evidence" value="ECO:0007669"/>
    <property type="project" value="UniProtKB-KW"/>
</dbReference>
<evidence type="ECO:0000256" key="5">
    <source>
        <dbReference type="RuleBase" id="RU363013"/>
    </source>
</evidence>
<comment type="subcellular location">
    <subcellularLocation>
        <location evidence="1">Plastid</location>
        <location evidence="1">Chloroplast</location>
    </subcellularLocation>
</comment>
<dbReference type="GO" id="GO:0046166">
    <property type="term" value="P:glyceraldehyde-3-phosphate biosynthetic process"/>
    <property type="evidence" value="ECO:0007669"/>
    <property type="project" value="TreeGrafter"/>
</dbReference>
<comment type="subunit">
    <text evidence="3">Homodimer.</text>
</comment>
<dbReference type="Pfam" id="PF00121">
    <property type="entry name" value="TIM"/>
    <property type="match status" value="1"/>
</dbReference>
<evidence type="ECO:0000256" key="2">
    <source>
        <dbReference type="ARBA" id="ARBA00007422"/>
    </source>
</evidence>
<keyword evidence="5" id="KW-0312">Gluconeogenesis</keyword>
<gene>
    <name evidence="6" type="ORF">CDCA_CDCA08G2361</name>
</gene>
<dbReference type="InterPro" id="IPR035990">
    <property type="entry name" value="TIM_sf"/>
</dbReference>
<dbReference type="EMBL" id="JANCYW010000008">
    <property type="protein sequence ID" value="KAK4536336.1"/>
    <property type="molecule type" value="Genomic_DNA"/>
</dbReference>
<proteinExistence type="inferred from homology"/>
<dbReference type="Proteomes" id="UP001301350">
    <property type="component" value="Unassembled WGS sequence"/>
</dbReference>
<dbReference type="NCBIfam" id="TIGR00419">
    <property type="entry name" value="tim"/>
    <property type="match status" value="1"/>
</dbReference>
<organism evidence="6 7">
    <name type="scientific">Cyanidium caldarium</name>
    <name type="common">Red alga</name>
    <dbReference type="NCBI Taxonomy" id="2771"/>
    <lineage>
        <taxon>Eukaryota</taxon>
        <taxon>Rhodophyta</taxon>
        <taxon>Bangiophyceae</taxon>
        <taxon>Cyanidiales</taxon>
        <taxon>Cyanidiaceae</taxon>
        <taxon>Cyanidium</taxon>
    </lineage>
</organism>
<dbReference type="EC" id="5.3.1.1" evidence="5"/>
<comment type="caution">
    <text evidence="6">The sequence shown here is derived from an EMBL/GenBank/DDBJ whole genome shotgun (WGS) entry which is preliminary data.</text>
</comment>
<name>A0AAV9IWA3_CYACA</name>
<dbReference type="GO" id="GO:0009507">
    <property type="term" value="C:chloroplast"/>
    <property type="evidence" value="ECO:0007669"/>
    <property type="project" value="UniProtKB-SubCell"/>
</dbReference>
<reference evidence="6 7" key="1">
    <citation type="submission" date="2022-07" db="EMBL/GenBank/DDBJ databases">
        <title>Genome-wide signatures of adaptation to extreme environments.</title>
        <authorList>
            <person name="Cho C.H."/>
            <person name="Yoon H.S."/>
        </authorList>
    </citation>
    <scope>NUCLEOTIDE SEQUENCE [LARGE SCALE GENOMIC DNA]</scope>
    <source>
        <strain evidence="6 7">DBV 063 E5</strain>
    </source>
</reference>
<comment type="similarity">
    <text evidence="2 5">Belongs to the triosephosphate isomerase family.</text>
</comment>
<dbReference type="PROSITE" id="PS00171">
    <property type="entry name" value="TIM_1"/>
    <property type="match status" value="1"/>
</dbReference>
<dbReference type="PANTHER" id="PTHR21139">
    <property type="entry name" value="TRIOSEPHOSPHATE ISOMERASE"/>
    <property type="match status" value="1"/>
</dbReference>
<keyword evidence="4 5" id="KW-0413">Isomerase</keyword>
<dbReference type="InterPro" id="IPR000652">
    <property type="entry name" value="Triosephosphate_isomerase"/>
</dbReference>
<dbReference type="SUPFAM" id="SSF51351">
    <property type="entry name" value="Triosephosphate isomerase (TIM)"/>
    <property type="match status" value="1"/>
</dbReference>
<dbReference type="InterPro" id="IPR020861">
    <property type="entry name" value="Triosephosphate_isomerase_AS"/>
</dbReference>